<evidence type="ECO:0000256" key="2">
    <source>
        <dbReference type="ARBA" id="ARBA00022679"/>
    </source>
</evidence>
<dbReference type="GO" id="GO:0016757">
    <property type="term" value="F:glycosyltransferase activity"/>
    <property type="evidence" value="ECO:0007669"/>
    <property type="project" value="UniProtKB-KW"/>
</dbReference>
<accession>A0A9D1LXM0</accession>
<protein>
    <submittedName>
        <fullName evidence="4">Glycosyltransferase family 2 protein</fullName>
    </submittedName>
</protein>
<gene>
    <name evidence="4" type="ORF">IAD22_02680</name>
</gene>
<evidence type="ECO:0000313" key="4">
    <source>
        <dbReference type="EMBL" id="HIU49908.1"/>
    </source>
</evidence>
<keyword evidence="2" id="KW-0808">Transferase</keyword>
<dbReference type="PANTHER" id="PTHR22916:SF51">
    <property type="entry name" value="GLYCOSYLTRANSFERASE EPSH-RELATED"/>
    <property type="match status" value="1"/>
</dbReference>
<evidence type="ECO:0000259" key="3">
    <source>
        <dbReference type="Pfam" id="PF00535"/>
    </source>
</evidence>
<dbReference type="CDD" id="cd00761">
    <property type="entry name" value="Glyco_tranf_GTA_type"/>
    <property type="match status" value="1"/>
</dbReference>
<proteinExistence type="predicted"/>
<comment type="caution">
    <text evidence="4">The sequence shown here is derived from an EMBL/GenBank/DDBJ whole genome shotgun (WGS) entry which is preliminary data.</text>
</comment>
<sequence length="316" mass="36660">MKISIVMPVYNVSEYLPKAIDSVLKQTFKDFELLLIDDGSKDDSGKICDEYAKKDSRITVFHKENGGLSSARNYGIEHAKAEFIGFIDSDDFISENMYERLYEAITSNSADMSMCRVLDCYGGVIPKFESSDKVEVYTREEAMKEILIAEKASVWAVNKLYKKSLFDNVRYPVGKITEDGFVILDLLSQCSRVVLVNDAVYYYIHRENSITTTKFSAKNYNTIEAWERNYEIVKENFPSVEYEAKMRVIWAYFNVLDKMIDLSDPEDIKKRREIIKYIRSNFSFIMKCPYFHKSRKLSTVVLMVSGGLYRKLIAFK</sequence>
<dbReference type="InterPro" id="IPR029044">
    <property type="entry name" value="Nucleotide-diphossugar_trans"/>
</dbReference>
<dbReference type="InterPro" id="IPR001173">
    <property type="entry name" value="Glyco_trans_2-like"/>
</dbReference>
<dbReference type="PANTHER" id="PTHR22916">
    <property type="entry name" value="GLYCOSYLTRANSFERASE"/>
    <property type="match status" value="1"/>
</dbReference>
<dbReference type="Gene3D" id="3.90.550.10">
    <property type="entry name" value="Spore Coat Polysaccharide Biosynthesis Protein SpsA, Chain A"/>
    <property type="match status" value="1"/>
</dbReference>
<dbReference type="EMBL" id="DVNG01000035">
    <property type="protein sequence ID" value="HIU49908.1"/>
    <property type="molecule type" value="Genomic_DNA"/>
</dbReference>
<dbReference type="Pfam" id="PF00535">
    <property type="entry name" value="Glycos_transf_2"/>
    <property type="match status" value="1"/>
</dbReference>
<feature type="domain" description="Glycosyltransferase 2-like" evidence="3">
    <location>
        <begin position="4"/>
        <end position="167"/>
    </location>
</feature>
<evidence type="ECO:0000256" key="1">
    <source>
        <dbReference type="ARBA" id="ARBA00022676"/>
    </source>
</evidence>
<dbReference type="Proteomes" id="UP000824118">
    <property type="component" value="Unassembled WGS sequence"/>
</dbReference>
<organism evidence="4 5">
    <name type="scientific">Candidatus Limousia pullorum</name>
    <dbReference type="NCBI Taxonomy" id="2840860"/>
    <lineage>
        <taxon>Bacteria</taxon>
        <taxon>Bacillati</taxon>
        <taxon>Bacillota</taxon>
        <taxon>Clostridia</taxon>
        <taxon>Eubacteriales</taxon>
        <taxon>Oscillospiraceae</taxon>
        <taxon>Oscillospiraceae incertae sedis</taxon>
        <taxon>Candidatus Limousia</taxon>
    </lineage>
</organism>
<name>A0A9D1LXM0_9FIRM</name>
<keyword evidence="1" id="KW-0328">Glycosyltransferase</keyword>
<reference evidence="4" key="2">
    <citation type="journal article" date="2021" name="PeerJ">
        <title>Extensive microbial diversity within the chicken gut microbiome revealed by metagenomics and culture.</title>
        <authorList>
            <person name="Gilroy R."/>
            <person name="Ravi A."/>
            <person name="Getino M."/>
            <person name="Pursley I."/>
            <person name="Horton D.L."/>
            <person name="Alikhan N.F."/>
            <person name="Baker D."/>
            <person name="Gharbi K."/>
            <person name="Hall N."/>
            <person name="Watson M."/>
            <person name="Adriaenssens E.M."/>
            <person name="Foster-Nyarko E."/>
            <person name="Jarju S."/>
            <person name="Secka A."/>
            <person name="Antonio M."/>
            <person name="Oren A."/>
            <person name="Chaudhuri R.R."/>
            <person name="La Ragione R."/>
            <person name="Hildebrand F."/>
            <person name="Pallen M.J."/>
        </authorList>
    </citation>
    <scope>NUCLEOTIDE SEQUENCE</scope>
    <source>
        <strain evidence="4">ChiGjej1B1-1684</strain>
    </source>
</reference>
<evidence type="ECO:0000313" key="5">
    <source>
        <dbReference type="Proteomes" id="UP000824118"/>
    </source>
</evidence>
<reference evidence="4" key="1">
    <citation type="submission" date="2020-10" db="EMBL/GenBank/DDBJ databases">
        <authorList>
            <person name="Gilroy R."/>
        </authorList>
    </citation>
    <scope>NUCLEOTIDE SEQUENCE</scope>
    <source>
        <strain evidence="4">ChiGjej1B1-1684</strain>
    </source>
</reference>
<dbReference type="AlphaFoldDB" id="A0A9D1LXM0"/>
<dbReference type="SUPFAM" id="SSF53448">
    <property type="entry name" value="Nucleotide-diphospho-sugar transferases"/>
    <property type="match status" value="1"/>
</dbReference>